<evidence type="ECO:0000256" key="4">
    <source>
        <dbReference type="ARBA" id="ARBA00022989"/>
    </source>
</evidence>
<keyword evidence="4 7" id="KW-1133">Transmembrane helix</keyword>
<feature type="transmembrane region" description="Helical" evidence="7">
    <location>
        <begin position="350"/>
        <end position="373"/>
    </location>
</feature>
<feature type="compositionally biased region" description="Basic and acidic residues" evidence="6">
    <location>
        <begin position="1"/>
        <end position="20"/>
    </location>
</feature>
<feature type="region of interest" description="Disordered" evidence="6">
    <location>
        <begin position="312"/>
        <end position="338"/>
    </location>
</feature>
<evidence type="ECO:0000313" key="10">
    <source>
        <dbReference type="Proteomes" id="UP000244073"/>
    </source>
</evidence>
<protein>
    <recommendedName>
        <fullName evidence="8">Major facilitator superfamily (MFS) profile domain-containing protein</fullName>
    </recommendedName>
</protein>
<feature type="transmembrane region" description="Helical" evidence="7">
    <location>
        <begin position="189"/>
        <end position="212"/>
    </location>
</feature>
<dbReference type="Gene3D" id="1.20.1250.20">
    <property type="entry name" value="MFS general substrate transporter like domains"/>
    <property type="match status" value="1"/>
</dbReference>
<feature type="compositionally biased region" description="Basic and acidic residues" evidence="6">
    <location>
        <begin position="314"/>
        <end position="324"/>
    </location>
</feature>
<feature type="transmembrane region" description="Helical" evidence="7">
    <location>
        <begin position="255"/>
        <end position="274"/>
    </location>
</feature>
<feature type="transmembrane region" description="Helical" evidence="7">
    <location>
        <begin position="131"/>
        <end position="154"/>
    </location>
</feature>
<feature type="transmembrane region" description="Helical" evidence="7">
    <location>
        <begin position="480"/>
        <end position="502"/>
    </location>
</feature>
<organism evidence="9 10">
    <name type="scientific">Aspergillus ochraceoroseus IBT 24754</name>
    <dbReference type="NCBI Taxonomy" id="1392256"/>
    <lineage>
        <taxon>Eukaryota</taxon>
        <taxon>Fungi</taxon>
        <taxon>Dikarya</taxon>
        <taxon>Ascomycota</taxon>
        <taxon>Pezizomycotina</taxon>
        <taxon>Eurotiomycetes</taxon>
        <taxon>Eurotiomycetidae</taxon>
        <taxon>Eurotiales</taxon>
        <taxon>Aspergillaceae</taxon>
        <taxon>Aspergillus</taxon>
        <taxon>Aspergillus subgen. Nidulantes</taxon>
    </lineage>
</organism>
<dbReference type="GeneID" id="63812480"/>
<gene>
    <name evidence="9" type="ORF">P175DRAFT_0485512</name>
</gene>
<dbReference type="InterPro" id="IPR036259">
    <property type="entry name" value="MFS_trans_sf"/>
</dbReference>
<keyword evidence="3 7" id="KW-0812">Transmembrane</keyword>
<dbReference type="Proteomes" id="UP000244073">
    <property type="component" value="Unassembled WGS sequence"/>
</dbReference>
<proteinExistence type="predicted"/>
<accession>A0A2T5LPN1</accession>
<dbReference type="PROSITE" id="PS50850">
    <property type="entry name" value="MFS"/>
    <property type="match status" value="1"/>
</dbReference>
<evidence type="ECO:0000256" key="1">
    <source>
        <dbReference type="ARBA" id="ARBA00004141"/>
    </source>
</evidence>
<feature type="transmembrane region" description="Helical" evidence="7">
    <location>
        <begin position="393"/>
        <end position="412"/>
    </location>
</feature>
<feature type="transmembrane region" description="Helical" evidence="7">
    <location>
        <begin position="166"/>
        <end position="183"/>
    </location>
</feature>
<dbReference type="Gene3D" id="1.20.1720.10">
    <property type="entry name" value="Multidrug resistance protein D"/>
    <property type="match status" value="1"/>
</dbReference>
<feature type="compositionally biased region" description="Low complexity" evidence="6">
    <location>
        <begin position="22"/>
        <end position="39"/>
    </location>
</feature>
<feature type="transmembrane region" description="Helical" evidence="7">
    <location>
        <begin position="514"/>
        <end position="533"/>
    </location>
</feature>
<sequence>MTSEKPRPLERGRSSAEEIQHVASSAVSSSSTSPSLSLSQKDPGDPASDATKEPSPSTAAAAAAAAATKDTENETEATPATTEEQPQVYSTFSKAQTRMIVAMVTLASFFSPLSGQIYYPVMPTLVKSYHLTPALINLTITTYMILQGLAPSFMGTFADSGGRRPAYIIAFTIYTAANIGLALQNSYAALMILRCIQSAGSSGTISFGYGVIADIATPAERGTYIGPMAAGVMVAPALGPVIGGILAKFLGWRSVFWFLVIISGGFLVVFVLLVPETARRIVGDGSVLPAEWWRRSVLQWWQLRSHAALTRPNSDGHPDVDVDASRSAAGQPGGSAARSKLRFPNPLKSFVILLEPDALILISYIGVVMFANIALLTSTPTLFTKIYGFNDLQIGLCFLPLGAGASLGAIINGKILDRNYRRYCTLLSVPLDRKRNTDLRNFPIEKARLEPFLCIILLAIVTYTPYGWVLQQRAPLAAPLILQFILGFSMIASTNTLNTLLIDLFPDRPATASAACNLVRCWLGAVGAAVIDYMLSGMGWGWCFTFLGLVMLLSLGLVYVEFLYGMKWREKRRVRREEREKERRDLEADKGVA</sequence>
<dbReference type="FunFam" id="1.20.1720.10:FF:000009">
    <property type="entry name" value="MFS multidrug transporter"/>
    <property type="match status" value="1"/>
</dbReference>
<feature type="compositionally biased region" description="Low complexity" evidence="6">
    <location>
        <begin position="53"/>
        <end position="68"/>
    </location>
</feature>
<name>A0A2T5LPN1_9EURO</name>
<feature type="transmembrane region" description="Helical" evidence="7">
    <location>
        <begin position="99"/>
        <end position="119"/>
    </location>
</feature>
<feature type="compositionally biased region" description="Low complexity" evidence="6">
    <location>
        <begin position="76"/>
        <end position="87"/>
    </location>
</feature>
<dbReference type="PANTHER" id="PTHR23502:SF150">
    <property type="entry name" value="MAJOR FACILITATOR SUPERFAMILY (MFS) PROFILE DOMAIN-CONTAINING PROTEIN-RELATED"/>
    <property type="match status" value="1"/>
</dbReference>
<dbReference type="RefSeq" id="XP_040749627.1">
    <property type="nucleotide sequence ID" value="XM_040895598.1"/>
</dbReference>
<comment type="subcellular location">
    <subcellularLocation>
        <location evidence="1">Membrane</location>
        <topology evidence="1">Multi-pass membrane protein</topology>
    </subcellularLocation>
</comment>
<dbReference type="GO" id="GO:0005886">
    <property type="term" value="C:plasma membrane"/>
    <property type="evidence" value="ECO:0007669"/>
    <property type="project" value="TreeGrafter"/>
</dbReference>
<dbReference type="VEuPathDB" id="FungiDB:P175DRAFT_0485512"/>
<dbReference type="Pfam" id="PF07690">
    <property type="entry name" value="MFS_1"/>
    <property type="match status" value="1"/>
</dbReference>
<evidence type="ECO:0000256" key="6">
    <source>
        <dbReference type="SAM" id="MobiDB-lite"/>
    </source>
</evidence>
<dbReference type="EMBL" id="MSFN02000008">
    <property type="protein sequence ID" value="PTU18235.1"/>
    <property type="molecule type" value="Genomic_DNA"/>
</dbReference>
<feature type="region of interest" description="Disordered" evidence="6">
    <location>
        <begin position="1"/>
        <end position="88"/>
    </location>
</feature>
<feature type="transmembrane region" description="Helical" evidence="7">
    <location>
        <begin position="449"/>
        <end position="468"/>
    </location>
</feature>
<evidence type="ECO:0000256" key="5">
    <source>
        <dbReference type="ARBA" id="ARBA00023136"/>
    </source>
</evidence>
<feature type="domain" description="Major facilitator superfamily (MFS) profile" evidence="8">
    <location>
        <begin position="100"/>
        <end position="568"/>
    </location>
</feature>
<feature type="transmembrane region" description="Helical" evidence="7">
    <location>
        <begin position="224"/>
        <end position="249"/>
    </location>
</feature>
<keyword evidence="5 7" id="KW-0472">Membrane</keyword>
<evidence type="ECO:0000259" key="8">
    <source>
        <dbReference type="PROSITE" id="PS50850"/>
    </source>
</evidence>
<evidence type="ECO:0000313" key="9">
    <source>
        <dbReference type="EMBL" id="PTU18235.1"/>
    </source>
</evidence>
<keyword evidence="2" id="KW-0813">Transport</keyword>
<dbReference type="InterPro" id="IPR011701">
    <property type="entry name" value="MFS"/>
</dbReference>
<evidence type="ECO:0000256" key="2">
    <source>
        <dbReference type="ARBA" id="ARBA00022448"/>
    </source>
</evidence>
<dbReference type="PANTHER" id="PTHR23502">
    <property type="entry name" value="MAJOR FACILITATOR SUPERFAMILY"/>
    <property type="match status" value="1"/>
</dbReference>
<dbReference type="AlphaFoldDB" id="A0A2T5LPN1"/>
<evidence type="ECO:0000256" key="7">
    <source>
        <dbReference type="SAM" id="Phobius"/>
    </source>
</evidence>
<dbReference type="OrthoDB" id="2441642at2759"/>
<comment type="caution">
    <text evidence="9">The sequence shown here is derived from an EMBL/GenBank/DDBJ whole genome shotgun (WGS) entry which is preliminary data.</text>
</comment>
<dbReference type="GO" id="GO:0022857">
    <property type="term" value="F:transmembrane transporter activity"/>
    <property type="evidence" value="ECO:0007669"/>
    <property type="project" value="InterPro"/>
</dbReference>
<dbReference type="SUPFAM" id="SSF103473">
    <property type="entry name" value="MFS general substrate transporter"/>
    <property type="match status" value="1"/>
</dbReference>
<reference evidence="9 10" key="1">
    <citation type="journal article" date="2018" name="Proc. Natl. Acad. Sci. U.S.A.">
        <title>Linking secondary metabolites to gene clusters through genome sequencing of six diverse Aspergillus species.</title>
        <authorList>
            <person name="Kaerboelling I."/>
            <person name="Vesth T.C."/>
            <person name="Frisvad J.C."/>
            <person name="Nybo J.L."/>
            <person name="Theobald S."/>
            <person name="Kuo A."/>
            <person name="Bowyer P."/>
            <person name="Matsuda Y."/>
            <person name="Mondo S."/>
            <person name="Lyhne E.K."/>
            <person name="Kogle M.E."/>
            <person name="Clum A."/>
            <person name="Lipzen A."/>
            <person name="Salamov A."/>
            <person name="Ngan C.Y."/>
            <person name="Daum C."/>
            <person name="Chiniquy J."/>
            <person name="Barry K."/>
            <person name="LaButti K."/>
            <person name="Haridas S."/>
            <person name="Simmons B.A."/>
            <person name="Magnuson J.K."/>
            <person name="Mortensen U.H."/>
            <person name="Larsen T.O."/>
            <person name="Grigoriev I.V."/>
            <person name="Baker S.E."/>
            <person name="Andersen M.R."/>
        </authorList>
    </citation>
    <scope>NUCLEOTIDE SEQUENCE [LARGE SCALE GENOMIC DNA]</scope>
    <source>
        <strain evidence="9 10">IBT 24754</strain>
    </source>
</reference>
<dbReference type="InterPro" id="IPR020846">
    <property type="entry name" value="MFS_dom"/>
</dbReference>
<feature type="transmembrane region" description="Helical" evidence="7">
    <location>
        <begin position="539"/>
        <end position="566"/>
    </location>
</feature>
<dbReference type="CDD" id="cd17323">
    <property type="entry name" value="MFS_Tpo1_MDR_like"/>
    <property type="match status" value="1"/>
</dbReference>
<evidence type="ECO:0000256" key="3">
    <source>
        <dbReference type="ARBA" id="ARBA00022692"/>
    </source>
</evidence>